<protein>
    <submittedName>
        <fullName evidence="1">Uncharacterized protein</fullName>
    </submittedName>
</protein>
<dbReference type="Proteomes" id="UP001501495">
    <property type="component" value="Unassembled WGS sequence"/>
</dbReference>
<sequence length="149" mass="16400">MDEQLATAAKTLARWCYRRGVDERVLGCGEQLRKAAVDQALGRPAPAHLEQALWEQTATLLRQRRDWDRDHQVSPPPTAACVPCAVSVEECPTHTDRRCRACGGQLHRIVVEEGFDTHPSCDRPGTSGSRAILEHTAQRLGATLLAQPA</sequence>
<dbReference type="EMBL" id="BAAAZH010000027">
    <property type="protein sequence ID" value="GAA4125341.1"/>
    <property type="molecule type" value="Genomic_DNA"/>
</dbReference>
<name>A0ABP7XTX3_9ACTN</name>
<organism evidence="1 2">
    <name type="scientific">Nocardioides fonticola</name>
    <dbReference type="NCBI Taxonomy" id="450363"/>
    <lineage>
        <taxon>Bacteria</taxon>
        <taxon>Bacillati</taxon>
        <taxon>Actinomycetota</taxon>
        <taxon>Actinomycetes</taxon>
        <taxon>Propionibacteriales</taxon>
        <taxon>Nocardioidaceae</taxon>
        <taxon>Nocardioides</taxon>
    </lineage>
</organism>
<dbReference type="RefSeq" id="WP_344734640.1">
    <property type="nucleotide sequence ID" value="NZ_BAAAZH010000027.1"/>
</dbReference>
<evidence type="ECO:0000313" key="1">
    <source>
        <dbReference type="EMBL" id="GAA4125341.1"/>
    </source>
</evidence>
<gene>
    <name evidence="1" type="ORF">GCM10022215_33760</name>
</gene>
<comment type="caution">
    <text evidence="1">The sequence shown here is derived from an EMBL/GenBank/DDBJ whole genome shotgun (WGS) entry which is preliminary data.</text>
</comment>
<evidence type="ECO:0000313" key="2">
    <source>
        <dbReference type="Proteomes" id="UP001501495"/>
    </source>
</evidence>
<accession>A0ABP7XTX3</accession>
<keyword evidence="2" id="KW-1185">Reference proteome</keyword>
<reference evidence="2" key="1">
    <citation type="journal article" date="2019" name="Int. J. Syst. Evol. Microbiol.">
        <title>The Global Catalogue of Microorganisms (GCM) 10K type strain sequencing project: providing services to taxonomists for standard genome sequencing and annotation.</title>
        <authorList>
            <consortium name="The Broad Institute Genomics Platform"/>
            <consortium name="The Broad Institute Genome Sequencing Center for Infectious Disease"/>
            <person name="Wu L."/>
            <person name="Ma J."/>
        </authorList>
    </citation>
    <scope>NUCLEOTIDE SEQUENCE [LARGE SCALE GENOMIC DNA]</scope>
    <source>
        <strain evidence="2">JCM 16703</strain>
    </source>
</reference>
<proteinExistence type="predicted"/>